<keyword evidence="1" id="KW-0812">Transmembrane</keyword>
<evidence type="ECO:0000313" key="2">
    <source>
        <dbReference type="EMBL" id="AEX05012.1"/>
    </source>
</evidence>
<reference evidence="2 3" key="1">
    <citation type="journal article" date="2012" name="J. Bacteriol.">
        <title>Complete genome sequence of Klebsiella oxytoca KCTC 1686, used in production of 2,3-butanediol.</title>
        <authorList>
            <person name="Shin S.H."/>
            <person name="Kim S."/>
            <person name="Kim J.Y."/>
            <person name="Lee S."/>
            <person name="Um Y."/>
            <person name="Oh M.K."/>
            <person name="Kim Y.R."/>
            <person name="Lee J."/>
            <person name="Yang K.S."/>
        </authorList>
    </citation>
    <scope>NUCLEOTIDE SEQUENCE [LARGE SCALE GENOMIC DNA]</scope>
    <source>
        <strain evidence="3">ATCC 8724 / DSM 4798 / JCM 20051 / NBRC 3318 / NRRL B-199 / KCTC 1686</strain>
    </source>
</reference>
<keyword evidence="1" id="KW-1133">Transmembrane helix</keyword>
<dbReference type="AlphaFoldDB" id="A0A0H3HBX3"/>
<evidence type="ECO:0000256" key="1">
    <source>
        <dbReference type="SAM" id="Phobius"/>
    </source>
</evidence>
<name>A0A0H3HBX3_KLEM8</name>
<dbReference type="Proteomes" id="UP000007843">
    <property type="component" value="Chromosome"/>
</dbReference>
<organism evidence="2 3">
    <name type="scientific">Klebsiella michiganensis (strain ATCC 8724 / DSM 4798 / JCM 20051 / NBRC 3318 / NRRL B-199 / KCTC 1686 / BUCSAV 143 / CCM 1901)</name>
    <dbReference type="NCBI Taxonomy" id="1006551"/>
    <lineage>
        <taxon>Bacteria</taxon>
        <taxon>Pseudomonadati</taxon>
        <taxon>Pseudomonadota</taxon>
        <taxon>Gammaproteobacteria</taxon>
        <taxon>Enterobacterales</taxon>
        <taxon>Enterobacteriaceae</taxon>
        <taxon>Klebsiella/Raoultella group</taxon>
        <taxon>Klebsiella</taxon>
    </lineage>
</organism>
<dbReference type="EMBL" id="CP003218">
    <property type="protein sequence ID" value="AEX05012.1"/>
    <property type="molecule type" value="Genomic_DNA"/>
</dbReference>
<dbReference type="KEGG" id="kox:KOX_16450"/>
<sequence>MLADCGAKAVSLMTILLAVLVQIQFDIVGMIKGKSLVHQSRSLFFTHVIRDACSKVTAFQPDSELAHTFIATSFFAIPISHLAIFPVHSAAYILPGENSRNGEIA</sequence>
<proteinExistence type="predicted"/>
<feature type="transmembrane region" description="Helical" evidence="1">
    <location>
        <begin position="12"/>
        <end position="31"/>
    </location>
</feature>
<protein>
    <submittedName>
        <fullName evidence="2">Uncharacterized protein</fullName>
    </submittedName>
</protein>
<keyword evidence="1" id="KW-0472">Membrane</keyword>
<evidence type="ECO:0000313" key="3">
    <source>
        <dbReference type="Proteomes" id="UP000007843"/>
    </source>
</evidence>
<gene>
    <name evidence="2" type="ordered locus">KOX_16450</name>
</gene>
<dbReference type="HOGENOM" id="CLU_2232945_0_0_6"/>
<accession>A0A0H3HBX3</accession>